<evidence type="ECO:0000313" key="10">
    <source>
        <dbReference type="Proteomes" id="UP000256774"/>
    </source>
</evidence>
<evidence type="ECO:0000256" key="2">
    <source>
        <dbReference type="ARBA" id="ARBA00022617"/>
    </source>
</evidence>
<keyword evidence="2 7" id="KW-0349">Heme</keyword>
<evidence type="ECO:0000256" key="7">
    <source>
        <dbReference type="PIRSR" id="PIRSR000027-2"/>
    </source>
</evidence>
<dbReference type="GO" id="GO:0042597">
    <property type="term" value="C:periplasmic space"/>
    <property type="evidence" value="ECO:0007669"/>
    <property type="project" value="InterPro"/>
</dbReference>
<evidence type="ECO:0000256" key="5">
    <source>
        <dbReference type="ARBA" id="ARBA00023004"/>
    </source>
</evidence>
<dbReference type="EMBL" id="QUNR01000001">
    <property type="protein sequence ID" value="REH40300.1"/>
    <property type="molecule type" value="Genomic_DNA"/>
</dbReference>
<proteinExistence type="predicted"/>
<feature type="binding site" description="axial binding residue" evidence="6">
    <location>
        <position position="145"/>
    </location>
    <ligand>
        <name>heme c</name>
        <dbReference type="ChEBI" id="CHEBI:61717"/>
    </ligand>
    <ligandPart>
        <name>Fe</name>
        <dbReference type="ChEBI" id="CHEBI:18248"/>
    </ligandPart>
</feature>
<gene>
    <name evidence="9" type="ORF">DFR26_0500</name>
</gene>
<dbReference type="PRINTS" id="PR00608">
    <property type="entry name" value="CYTCHROMECII"/>
</dbReference>
<dbReference type="GO" id="GO:0009055">
    <property type="term" value="F:electron transfer activity"/>
    <property type="evidence" value="ECO:0007669"/>
    <property type="project" value="InterPro"/>
</dbReference>
<sequence>MLRQLLPIALIACAASTSASANLKVDEAIKYRQSAYTFMAWNMGRIRANTEGELSRDEVVKAANAIAAIANSGLGSLFVPGSDQGKGWIETRAKSEIFTDGAGVGKVAMRFNQEANAMAAIAGTGDAAALKAQLGKLGATCKSCHDNYRAKAAE</sequence>
<dbReference type="Pfam" id="PF01322">
    <property type="entry name" value="Cytochrom_C_2"/>
    <property type="match status" value="1"/>
</dbReference>
<dbReference type="GO" id="GO:0020037">
    <property type="term" value="F:heme binding"/>
    <property type="evidence" value="ECO:0007669"/>
    <property type="project" value="InterPro"/>
</dbReference>
<evidence type="ECO:0000256" key="4">
    <source>
        <dbReference type="ARBA" id="ARBA00022982"/>
    </source>
</evidence>
<dbReference type="AlphaFoldDB" id="A0A3E0H9T4"/>
<evidence type="ECO:0000256" key="8">
    <source>
        <dbReference type="SAM" id="SignalP"/>
    </source>
</evidence>
<evidence type="ECO:0000313" key="9">
    <source>
        <dbReference type="EMBL" id="REH40300.1"/>
    </source>
</evidence>
<dbReference type="SUPFAM" id="SSF47175">
    <property type="entry name" value="Cytochromes"/>
    <property type="match status" value="1"/>
</dbReference>
<accession>A0A3E0H9T4</accession>
<keyword evidence="3 6" id="KW-0479">Metal-binding</keyword>
<dbReference type="PIRSF" id="PIRSF000027">
    <property type="entry name" value="Cytc_c_prime"/>
    <property type="match status" value="1"/>
</dbReference>
<feature type="binding site" description="covalent" evidence="7">
    <location>
        <position position="141"/>
    </location>
    <ligand>
        <name>heme c</name>
        <dbReference type="ChEBI" id="CHEBI:61717"/>
    </ligand>
</feature>
<protein>
    <submittedName>
        <fullName evidence="9">Cytochrome c556</fullName>
    </submittedName>
</protein>
<comment type="PTM">
    <text evidence="7">Binds 1 heme group per subunit.</text>
</comment>
<keyword evidence="5 6" id="KW-0408">Iron</keyword>
<dbReference type="InterPro" id="IPR012127">
    <property type="entry name" value="Cyt_c_prime"/>
</dbReference>
<evidence type="ECO:0000256" key="3">
    <source>
        <dbReference type="ARBA" id="ARBA00022723"/>
    </source>
</evidence>
<dbReference type="Gene3D" id="1.20.120.10">
    <property type="entry name" value="Cytochrome c/b562"/>
    <property type="match status" value="1"/>
</dbReference>
<dbReference type="PROSITE" id="PS51009">
    <property type="entry name" value="CYTCII"/>
    <property type="match status" value="1"/>
</dbReference>
<dbReference type="GO" id="GO:0022900">
    <property type="term" value="P:electron transport chain"/>
    <property type="evidence" value="ECO:0007669"/>
    <property type="project" value="InterPro"/>
</dbReference>
<dbReference type="GO" id="GO:0005506">
    <property type="term" value="F:iron ion binding"/>
    <property type="evidence" value="ECO:0007669"/>
    <property type="project" value="InterPro"/>
</dbReference>
<feature type="signal peptide" evidence="8">
    <location>
        <begin position="1"/>
        <end position="21"/>
    </location>
</feature>
<name>A0A3E0H9T4_9GAMM</name>
<dbReference type="Proteomes" id="UP000256774">
    <property type="component" value="Unassembled WGS sequence"/>
</dbReference>
<feature type="binding site" description="covalent" evidence="7">
    <location>
        <position position="144"/>
    </location>
    <ligand>
        <name>heme c</name>
        <dbReference type="ChEBI" id="CHEBI:61717"/>
    </ligand>
</feature>
<dbReference type="InterPro" id="IPR002321">
    <property type="entry name" value="Cyt_c_II"/>
</dbReference>
<comment type="caution">
    <text evidence="9">The sequence shown here is derived from an EMBL/GenBank/DDBJ whole genome shotgun (WGS) entry which is preliminary data.</text>
</comment>
<dbReference type="InterPro" id="IPR015984">
    <property type="entry name" value="Cyt_c_prime_subgr"/>
</dbReference>
<organism evidence="9 10">
    <name type="scientific">Paraperlucidibaca baekdonensis</name>
    <dbReference type="NCBI Taxonomy" id="748120"/>
    <lineage>
        <taxon>Bacteria</taxon>
        <taxon>Pseudomonadati</taxon>
        <taxon>Pseudomonadota</taxon>
        <taxon>Gammaproteobacteria</taxon>
        <taxon>Moraxellales</taxon>
        <taxon>Moraxellaceae</taxon>
        <taxon>Paraperlucidibaca</taxon>
    </lineage>
</organism>
<reference evidence="9 10" key="1">
    <citation type="submission" date="2018-08" db="EMBL/GenBank/DDBJ databases">
        <title>Genomic Encyclopedia of Type Strains, Phase IV (KMG-IV): sequencing the most valuable type-strain genomes for metagenomic binning, comparative biology and taxonomic classification.</title>
        <authorList>
            <person name="Goeker M."/>
        </authorList>
    </citation>
    <scope>NUCLEOTIDE SEQUENCE [LARGE SCALE GENOMIC DNA]</scope>
    <source>
        <strain evidence="9 10">DSM 26022</strain>
    </source>
</reference>
<evidence type="ECO:0000256" key="6">
    <source>
        <dbReference type="PIRSR" id="PIRSR000027-1"/>
    </source>
</evidence>
<keyword evidence="8" id="KW-0732">Signal</keyword>
<keyword evidence="1" id="KW-0813">Transport</keyword>
<dbReference type="OrthoDB" id="5520910at2"/>
<dbReference type="InterPro" id="IPR010980">
    <property type="entry name" value="Cyt_c/b562"/>
</dbReference>
<evidence type="ECO:0000256" key="1">
    <source>
        <dbReference type="ARBA" id="ARBA00022448"/>
    </source>
</evidence>
<feature type="chain" id="PRO_5017770813" evidence="8">
    <location>
        <begin position="22"/>
        <end position="154"/>
    </location>
</feature>
<keyword evidence="4" id="KW-0249">Electron transport</keyword>
<keyword evidence="10" id="KW-1185">Reference proteome</keyword>
<dbReference type="RefSeq" id="WP_116207347.1">
    <property type="nucleotide sequence ID" value="NZ_QUNR01000001.1"/>
</dbReference>